<gene>
    <name evidence="1" type="ORF">QFC22_003312</name>
</gene>
<dbReference type="Proteomes" id="UP001243375">
    <property type="component" value="Unassembled WGS sequence"/>
</dbReference>
<dbReference type="EMBL" id="JASBWU010000008">
    <property type="protein sequence ID" value="KAJ9119603.1"/>
    <property type="molecule type" value="Genomic_DNA"/>
</dbReference>
<protein>
    <submittedName>
        <fullName evidence="1">Uncharacterized protein</fullName>
    </submittedName>
</protein>
<evidence type="ECO:0000313" key="2">
    <source>
        <dbReference type="Proteomes" id="UP001243375"/>
    </source>
</evidence>
<proteinExistence type="predicted"/>
<reference evidence="1" key="1">
    <citation type="submission" date="2023-04" db="EMBL/GenBank/DDBJ databases">
        <title>Draft Genome sequencing of Naganishia species isolated from polar environments using Oxford Nanopore Technology.</title>
        <authorList>
            <person name="Leo P."/>
            <person name="Venkateswaran K."/>
        </authorList>
    </citation>
    <scope>NUCLEOTIDE SEQUENCE</scope>
    <source>
        <strain evidence="1">MNA-CCFEE 5425</strain>
    </source>
</reference>
<keyword evidence="2" id="KW-1185">Reference proteome</keyword>
<name>A0ACC2X6G3_9TREE</name>
<sequence length="118" mass="13021">MLSSLVGTNGWWYTFGRNIFNLLEERQSKQLRNMLLKTFIHRLPVLQDLATHYGASAAIDSSGGSGSGSASGSIAGEAFMDGMDAEERELFVIGQDGERRIKLWYDTPLGRAKSYSGR</sequence>
<evidence type="ECO:0000313" key="1">
    <source>
        <dbReference type="EMBL" id="KAJ9119603.1"/>
    </source>
</evidence>
<accession>A0ACC2X6G3</accession>
<comment type="caution">
    <text evidence="1">The sequence shown here is derived from an EMBL/GenBank/DDBJ whole genome shotgun (WGS) entry which is preliminary data.</text>
</comment>
<organism evidence="1 2">
    <name type="scientific">Naganishia vaughanmartiniae</name>
    <dbReference type="NCBI Taxonomy" id="1424756"/>
    <lineage>
        <taxon>Eukaryota</taxon>
        <taxon>Fungi</taxon>
        <taxon>Dikarya</taxon>
        <taxon>Basidiomycota</taxon>
        <taxon>Agaricomycotina</taxon>
        <taxon>Tremellomycetes</taxon>
        <taxon>Filobasidiales</taxon>
        <taxon>Filobasidiaceae</taxon>
        <taxon>Naganishia</taxon>
    </lineage>
</organism>